<dbReference type="Pfam" id="PF14230">
    <property type="entry name" value="DUF4333"/>
    <property type="match status" value="1"/>
</dbReference>
<dbReference type="EMBL" id="CP041150">
    <property type="protein sequence ID" value="QDF69403.1"/>
    <property type="molecule type" value="Genomic_DNA"/>
</dbReference>
<organism evidence="2 3">
    <name type="scientific">Mycobacteroides chelonae</name>
    <name type="common">Mycobacterium chelonae</name>
    <dbReference type="NCBI Taxonomy" id="1774"/>
    <lineage>
        <taxon>Bacteria</taxon>
        <taxon>Bacillati</taxon>
        <taxon>Actinomycetota</taxon>
        <taxon>Actinomycetes</taxon>
        <taxon>Mycobacteriales</taxon>
        <taxon>Mycobacteriaceae</taxon>
        <taxon>Mycobacteroides</taxon>
    </lineage>
</organism>
<sequence length="110" mass="11858">MKAMVWSTLAIGALLLTGCNVSLDIGTREIDKDKLAVGVTNALRDKTGETVTSSKCDGPLRGEKGAKQRCWITNHKGEYFGVTTTTTSLDDRGIYFDVDVDAQPTSQTSD</sequence>
<evidence type="ECO:0000313" key="3">
    <source>
        <dbReference type="Proteomes" id="UP000317728"/>
    </source>
</evidence>
<evidence type="ECO:0000313" key="2">
    <source>
        <dbReference type="EMBL" id="QDF69403.1"/>
    </source>
</evidence>
<reference evidence="2 3" key="1">
    <citation type="submission" date="2019-06" db="EMBL/GenBank/DDBJ databases">
        <title>Whole geneome sequnce of Mycobacteroides chelonae M77 isolated from bovine milk from Meghalaya, India.</title>
        <authorList>
            <person name="Vise E."/>
            <person name="Das S."/>
            <person name="Garg A."/>
            <person name="Ghatak S."/>
            <person name="Shakuntala I."/>
            <person name="Milton A.A.P."/>
            <person name="Karam A."/>
            <person name="Sanjukta R."/>
            <person name="Puro K."/>
            <person name="Sen A."/>
        </authorList>
    </citation>
    <scope>NUCLEOTIDE SEQUENCE [LARGE SCALE GENOMIC DNA]</scope>
    <source>
        <strain evidence="2 3">M77</strain>
    </source>
</reference>
<dbReference type="AlphaFoldDB" id="A0AB73TZL9"/>
<gene>
    <name evidence="2" type="ORF">FJK96_03945</name>
</gene>
<protein>
    <submittedName>
        <fullName evidence="2">DUF4333 domain-containing protein</fullName>
    </submittedName>
</protein>
<dbReference type="Proteomes" id="UP000317728">
    <property type="component" value="Chromosome"/>
</dbReference>
<evidence type="ECO:0000259" key="1">
    <source>
        <dbReference type="Pfam" id="PF14230"/>
    </source>
</evidence>
<name>A0AB73TZL9_MYCCH</name>
<accession>A0AB73TZL9</accession>
<feature type="domain" description="DUF4333" evidence="1">
    <location>
        <begin position="15"/>
        <end position="90"/>
    </location>
</feature>
<dbReference type="PROSITE" id="PS51257">
    <property type="entry name" value="PROKAR_LIPOPROTEIN"/>
    <property type="match status" value="1"/>
</dbReference>
<dbReference type="InterPro" id="IPR025637">
    <property type="entry name" value="DUF4333"/>
</dbReference>
<proteinExistence type="predicted"/>